<proteinExistence type="predicted"/>
<dbReference type="EMBL" id="JACHMN010000002">
    <property type="protein sequence ID" value="MBB5871207.1"/>
    <property type="molecule type" value="Genomic_DNA"/>
</dbReference>
<evidence type="ECO:0000313" key="5">
    <source>
        <dbReference type="Proteomes" id="UP000587527"/>
    </source>
</evidence>
<dbReference type="RefSeq" id="WP_184839117.1">
    <property type="nucleotide sequence ID" value="NZ_JACHMN010000002.1"/>
</dbReference>
<evidence type="ECO:0000256" key="1">
    <source>
        <dbReference type="SAM" id="MobiDB-lite"/>
    </source>
</evidence>
<dbReference type="AlphaFoldDB" id="A0A841BQ62"/>
<feature type="domain" description="DUF6923" evidence="3">
    <location>
        <begin position="62"/>
        <end position="244"/>
    </location>
</feature>
<sequence>MIWAIAGAVVVLAPLIALAAPETRAACATYEVRSRGTADRSTLYQIDPGTGTSKPLTRLDSPVNAVGYWDGDLYGIAQGGGTRLVRLGTDGEMTDLATVPTLADAYAGAIRNGTFFLLADDSVQRILLDGLRLAEPVHLSGPVEIGDWDLDPSGTRLLAISTLRRTAVLVSIDPVTGSVRELGRPRGLVPGSTYGAVWVDPIDGVLWARHNGTGTTFRVDLANPSVGVAVATEEPVGSSDAAGCRIASSPSPSPSPSPSRSASPGPANSPSLPASPSPAVVPSPSATPVRTPIAASRPGARPASAAPSPARTSPGPVRAVPSAGAVAPIVVRPPRGLAPVGVPPEGPRPVDPPPRAPAWKRPRAVVPPAYPESVAAQLAVHRRGAPPDRTEKRRRVAAGVGALTMIGLVTKAAARGKIKVR</sequence>
<feature type="signal peptide" evidence="2">
    <location>
        <begin position="1"/>
        <end position="19"/>
    </location>
</feature>
<dbReference type="InterPro" id="IPR054215">
    <property type="entry name" value="DUF6923"/>
</dbReference>
<name>A0A841BQ62_9ACTN</name>
<evidence type="ECO:0000259" key="3">
    <source>
        <dbReference type="Pfam" id="PF21959"/>
    </source>
</evidence>
<feature type="compositionally biased region" description="Low complexity" evidence="1">
    <location>
        <begin position="258"/>
        <end position="272"/>
    </location>
</feature>
<feature type="region of interest" description="Disordered" evidence="1">
    <location>
        <begin position="340"/>
        <end position="362"/>
    </location>
</feature>
<protein>
    <recommendedName>
        <fullName evidence="3">DUF6923 domain-containing protein</fullName>
    </recommendedName>
</protein>
<reference evidence="4 5" key="1">
    <citation type="submission" date="2020-08" db="EMBL/GenBank/DDBJ databases">
        <title>Sequencing the genomes of 1000 actinobacteria strains.</title>
        <authorList>
            <person name="Klenk H.-P."/>
        </authorList>
    </citation>
    <scope>NUCLEOTIDE SEQUENCE [LARGE SCALE GENOMIC DNA]</scope>
    <source>
        <strain evidence="4 5">DSM 45362</strain>
    </source>
</reference>
<evidence type="ECO:0000256" key="2">
    <source>
        <dbReference type="SAM" id="SignalP"/>
    </source>
</evidence>
<accession>A0A841BQ62</accession>
<dbReference type="SUPFAM" id="SSF63825">
    <property type="entry name" value="YWTD domain"/>
    <property type="match status" value="1"/>
</dbReference>
<organism evidence="4 5">
    <name type="scientific">Allocatelliglobosispora scoriae</name>
    <dbReference type="NCBI Taxonomy" id="643052"/>
    <lineage>
        <taxon>Bacteria</taxon>
        <taxon>Bacillati</taxon>
        <taxon>Actinomycetota</taxon>
        <taxon>Actinomycetes</taxon>
        <taxon>Micromonosporales</taxon>
        <taxon>Micromonosporaceae</taxon>
        <taxon>Allocatelliglobosispora</taxon>
    </lineage>
</organism>
<comment type="caution">
    <text evidence="4">The sequence shown here is derived from an EMBL/GenBank/DDBJ whole genome shotgun (WGS) entry which is preliminary data.</text>
</comment>
<keyword evidence="5" id="KW-1185">Reference proteome</keyword>
<dbReference type="Proteomes" id="UP000587527">
    <property type="component" value="Unassembled WGS sequence"/>
</dbReference>
<gene>
    <name evidence="4" type="ORF">F4553_004586</name>
</gene>
<feature type="compositionally biased region" description="Low complexity" evidence="1">
    <location>
        <begin position="282"/>
        <end position="316"/>
    </location>
</feature>
<feature type="region of interest" description="Disordered" evidence="1">
    <location>
        <begin position="234"/>
        <end position="320"/>
    </location>
</feature>
<dbReference type="Pfam" id="PF21959">
    <property type="entry name" value="DUF6923"/>
    <property type="match status" value="1"/>
</dbReference>
<keyword evidence="2" id="KW-0732">Signal</keyword>
<feature type="chain" id="PRO_5032829254" description="DUF6923 domain-containing protein" evidence="2">
    <location>
        <begin position="20"/>
        <end position="421"/>
    </location>
</feature>
<evidence type="ECO:0000313" key="4">
    <source>
        <dbReference type="EMBL" id="MBB5871207.1"/>
    </source>
</evidence>
<feature type="compositionally biased region" description="Pro residues" evidence="1">
    <location>
        <begin position="341"/>
        <end position="356"/>
    </location>
</feature>